<gene>
    <name evidence="2" type="ORF">Acr_09g0009840</name>
</gene>
<dbReference type="PROSITE" id="PS51257">
    <property type="entry name" value="PROKAR_LIPOPROTEIN"/>
    <property type="match status" value="1"/>
</dbReference>
<dbReference type="Proteomes" id="UP000585474">
    <property type="component" value="Unassembled WGS sequence"/>
</dbReference>
<proteinExistence type="predicted"/>
<evidence type="ECO:0000313" key="3">
    <source>
        <dbReference type="Proteomes" id="UP000585474"/>
    </source>
</evidence>
<evidence type="ECO:0000256" key="1">
    <source>
        <dbReference type="SAM" id="MobiDB-lite"/>
    </source>
</evidence>
<name>A0A7J0F762_9ERIC</name>
<evidence type="ECO:0000313" key="2">
    <source>
        <dbReference type="EMBL" id="GFY94538.1"/>
    </source>
</evidence>
<protein>
    <submittedName>
        <fullName evidence="2">Uncharacterized protein</fullName>
    </submittedName>
</protein>
<accession>A0A7J0F762</accession>
<keyword evidence="3" id="KW-1185">Reference proteome</keyword>
<sequence length="177" mass="19741">MPVRHDWYLAYHIVNIWIQACLWQMKFHHTSYPPTCIRDLHDYCASIELRHGDLTEFATKRQLRSGARPSSPKTDGPGDGHLPDFFSLFSPSPGFGDHFSLPDFFSHLSPNPATAEDGTDRSNPVSRGPPHGGGITVVSSVPFWLSLRRENSMVLAQSPLSSSPSTPMTWTFSMDSI</sequence>
<comment type="caution">
    <text evidence="2">The sequence shown here is derived from an EMBL/GenBank/DDBJ whole genome shotgun (WGS) entry which is preliminary data.</text>
</comment>
<feature type="region of interest" description="Disordered" evidence="1">
    <location>
        <begin position="110"/>
        <end position="133"/>
    </location>
</feature>
<dbReference type="AlphaFoldDB" id="A0A7J0F762"/>
<reference evidence="2 3" key="1">
    <citation type="submission" date="2019-07" db="EMBL/GenBank/DDBJ databases">
        <title>De Novo Assembly of kiwifruit Actinidia rufa.</title>
        <authorList>
            <person name="Sugita-Konishi S."/>
            <person name="Sato K."/>
            <person name="Mori E."/>
            <person name="Abe Y."/>
            <person name="Kisaki G."/>
            <person name="Hamano K."/>
            <person name="Suezawa K."/>
            <person name="Otani M."/>
            <person name="Fukuda T."/>
            <person name="Manabe T."/>
            <person name="Gomi K."/>
            <person name="Tabuchi M."/>
            <person name="Akimitsu K."/>
            <person name="Kataoka I."/>
        </authorList>
    </citation>
    <scope>NUCLEOTIDE SEQUENCE [LARGE SCALE GENOMIC DNA]</scope>
    <source>
        <strain evidence="3">cv. Fuchu</strain>
    </source>
</reference>
<organism evidence="2 3">
    <name type="scientific">Actinidia rufa</name>
    <dbReference type="NCBI Taxonomy" id="165716"/>
    <lineage>
        <taxon>Eukaryota</taxon>
        <taxon>Viridiplantae</taxon>
        <taxon>Streptophyta</taxon>
        <taxon>Embryophyta</taxon>
        <taxon>Tracheophyta</taxon>
        <taxon>Spermatophyta</taxon>
        <taxon>Magnoliopsida</taxon>
        <taxon>eudicotyledons</taxon>
        <taxon>Gunneridae</taxon>
        <taxon>Pentapetalae</taxon>
        <taxon>asterids</taxon>
        <taxon>Ericales</taxon>
        <taxon>Actinidiaceae</taxon>
        <taxon>Actinidia</taxon>
    </lineage>
</organism>
<dbReference type="EMBL" id="BJWL01000009">
    <property type="protein sequence ID" value="GFY94538.1"/>
    <property type="molecule type" value="Genomic_DNA"/>
</dbReference>